<keyword evidence="4" id="KW-0597">Phosphoprotein</keyword>
<dbReference type="PROSITE" id="PS51316">
    <property type="entry name" value="ODV"/>
    <property type="match status" value="1"/>
</dbReference>
<organism evidence="10 11">
    <name type="scientific">Chrysemys picta bellii</name>
    <name type="common">Western painted turtle</name>
    <name type="synonym">Emys bellii</name>
    <dbReference type="NCBI Taxonomy" id="8478"/>
    <lineage>
        <taxon>Eukaryota</taxon>
        <taxon>Metazoa</taxon>
        <taxon>Chordata</taxon>
        <taxon>Craniata</taxon>
        <taxon>Vertebrata</taxon>
        <taxon>Euteleostomi</taxon>
        <taxon>Archelosauria</taxon>
        <taxon>Testudinata</taxon>
        <taxon>Testudines</taxon>
        <taxon>Cryptodira</taxon>
        <taxon>Durocryptodira</taxon>
        <taxon>Testudinoidea</taxon>
        <taxon>Emydidae</taxon>
        <taxon>Chrysemys</taxon>
    </lineage>
</organism>
<reference evidence="10" key="1">
    <citation type="submission" date="2025-08" db="UniProtKB">
        <authorList>
            <consortium name="Ensembl"/>
        </authorList>
    </citation>
    <scope>IDENTIFICATION</scope>
</reference>
<sequence>MEGATTRKRDYFDGDGKEMVPGASHVTAVLCDAPEHGNLGISDEDPLRQTPTVGLFETAHHPVPAQTLPSLEQSPLMQTHVLSDLEMGPVVQTQTLRDFEKHLNDLKKENFSLKLRIYFLEERMQQKYEASREDVYKRNIELMVEVESLKRELQEKQQTLDKAWAAAENLTSRNEAELRRRFEERQQETEHVSELLENKIQLLQEEARLAKSEAERMAALAEAEKGRCLELTKKLKELTKEEVKRGAQVLHDDHCAALAQKDKRIEELIQELSAREQLIELLATEKQNLLQRLEEPREMEVQNLPEDHQQLTQCDPVASGRVSESHAAELQDKIQQYNATNKLLQEKLNEMNFELKSVQETSQRQERTIQSLNEALKSKESETEELYHVIEGQNETMAKLRDMLHRSQLGHLQTSEGPSPSQQHMALLDLQNTLFCTQLEMQKLKRAQRQKEQQLAEARRVTQLLEAAVQEEQQLKEVSWKHNQELRSVVQQVQAELQGKVQELRALEGERCCEIQAQEQRVQRLSQRLAHKEQLLQESRELLQRRQSFEKNPAVTDALLEKLQQRIKDRDAALERAIDEKFCAVEEKEQELRQLHLSVRERERDLERLRSVLSSNEATIHSMDSLLKAKTLELEQVSATCQNLQWLKEEVEAKSSCWQKEQEGIIQQLQTSLHDRNKEVEELTATLLCKLGPGQSEIAEELCLRLQRKERMLQDLLSDRNRQAGEHETELRELLQAVSTREQRSRVAAEKMVQALAEKSGEVQFLRQQLVGKEPGKNPAADGRPLLQKDKQPFQELLPGGCRNATATGISKGEDSKYRMEKGPLEMAAELEKELVSAREELELMSRKERESRLELSSLQSVVTAQEEELQVQASDIESLTRNIQSKEDLIKDLQMQLVDPEEIPAVERLTQEVLVLREKVATAESRGQEATGNRRQQLLLMLEGLVTEKSRLNEALQAERQLYSSLVKFHTHPDSPERGQTLRAELEGAQALRGRLEEALGRSMEHLRRLETLGAFGGQPGREDAEDGSPDSIEGEAPPGATSQQTSQGLPVNSLVAKAAQPDLLTLDHLERNSSLQAELFHIRAKNQQLLEQKAKVEGELWELKTLMEEAGFSSLSPIRKALLSLCLETAELKERLGGSPLSEGCEDEAEARGALRTQSRKPQSSETVVTLLKEQLVLNCPEGESKFPSQLVTGMATEINRLRAEMGVAPSKRPALEGQLQEDPAKRPCPGSQAVELGPAQAPRGMSQQMKGSPAGSWQQLVEPAVGPSGQLVQCRQRNQELQDKLAVSEATVRAQAEQLEQYRTLLSEPLVQQDNKQVQVDLQDLGYETCGRSENEADREETPSPECEEPDVFSKAGLMEELSQPGPRGGLCWGQSEDVAILQQHVRELQVQLQNSNKALQRLQRRTRSFSSTSDYASGAERLHKLVPSATDEDEGWQSDGVGAFCPPALQASRDLEWLVHRVSLLEAQLPGPRAGGVLPEELRSAVWPGKYDSLIQAQARELSHLRQKMREGRSVCRLLTQHLRDTVKSFEELLRGTDIDYYMGQSFREHLAQGGQLAERLSSKLSSRDRSDVEDKTGHEFVALRLSKELREKERMIETLQAKLQERCETPSSSRALSESPRSNSSASFLSDAPEACSDGDATSEYSQLQGVRSEQPSRHLTDVTHPAALASNPSPAAAPHQAPAESIRGYPTGPSSQHHPMDGGQTRTGLHFDSLSKPLSVPLTPAPGPSAFLPFGPPPPAPPALLGCCGTPVFSLAEVQQELHMLQKQLGERGPLAAPPVKPVPLASNFREASTSRCLHVPHLTPQSCPLQRSTQLDRKAGAAFLESNSLWAQPHMGALYGHLPSGYPDSHKLTGADLLEGHLAEIRSLRQRLEESICINDRLREQLEKRLATTAKGNELERLREAMYCRLQEAEAENRTLAQELAEQRQSGRQLREERLALQENNHRLECTVPLLQQQCEENQRLCQALCTELRVHETLSGSSQAAPSACSGDAHCRPPSSSELDTLLAEVRTLRRQLLRGIQVNSALRQQLARQKPEGSAVPLFATHQAMPDWQPFQDSSPSPPVRDVGMSSPAPLSPPALLSAPAPLAHRMKEPPVDNPLVRRSAPAPARDAPSSSSASKGGCQVIGHVDDYYTLKQQILEGKTLVHQIASLLQPALAMPSLEPHGTEALERGSVRQLLSTTSALHQLLEQCASLLATFWRGALPAAPSPAQPQTVEQAMKDELLALRARLAEQENLLQSAAERLQDTCRLKDNMEHFIVSHLTQTHAVLRKARTNLEGKSQWACPSTRPT</sequence>
<dbReference type="GO" id="GO:0007098">
    <property type="term" value="P:centrosome cycle"/>
    <property type="evidence" value="ECO:0007669"/>
    <property type="project" value="TreeGrafter"/>
</dbReference>
<accession>A0A8C3F8Y9</accession>
<feature type="domain" description="Olduvai" evidence="9">
    <location>
        <begin position="1572"/>
        <end position="1663"/>
    </location>
</feature>
<protein>
    <submittedName>
        <fullName evidence="10">Phosphodiesterase 4D interacting protein</fullName>
    </submittedName>
</protein>
<evidence type="ECO:0000313" key="11">
    <source>
        <dbReference type="Proteomes" id="UP000694380"/>
    </source>
</evidence>
<proteinExistence type="predicted"/>
<gene>
    <name evidence="10" type="primary">PDE4DIP</name>
</gene>
<keyword evidence="5" id="KW-0333">Golgi apparatus</keyword>
<dbReference type="Pfam" id="PF23246">
    <property type="entry name" value="CC_CDK5RAP2"/>
    <property type="match status" value="1"/>
</dbReference>
<feature type="compositionally biased region" description="Basic and acidic residues" evidence="8">
    <location>
        <begin position="1334"/>
        <end position="1345"/>
    </location>
</feature>
<keyword evidence="3" id="KW-0963">Cytoplasm</keyword>
<feature type="region of interest" description="Disordered" evidence="8">
    <location>
        <begin position="1607"/>
        <end position="1719"/>
    </location>
</feature>
<name>A0A8C3F8Y9_CHRPI</name>
<dbReference type="InterPro" id="IPR010630">
    <property type="entry name" value="Olduvai_dom"/>
</dbReference>
<dbReference type="GO" id="GO:0005794">
    <property type="term" value="C:Golgi apparatus"/>
    <property type="evidence" value="ECO:0007669"/>
    <property type="project" value="UniProtKB-SubCell"/>
</dbReference>
<evidence type="ECO:0000256" key="8">
    <source>
        <dbReference type="SAM" id="MobiDB-lite"/>
    </source>
</evidence>
<dbReference type="GeneTree" id="ENSGT00950000183190"/>
<dbReference type="GO" id="GO:1903358">
    <property type="term" value="P:regulation of Golgi organization"/>
    <property type="evidence" value="ECO:0007669"/>
    <property type="project" value="TreeGrafter"/>
</dbReference>
<feature type="coiled-coil region" evidence="7">
    <location>
        <begin position="1274"/>
        <end position="1301"/>
    </location>
</feature>
<feature type="region of interest" description="Disordered" evidence="8">
    <location>
        <begin position="2060"/>
        <end position="2131"/>
    </location>
</feature>
<feature type="region of interest" description="Disordered" evidence="8">
    <location>
        <begin position="1333"/>
        <end position="1352"/>
    </location>
</feature>
<feature type="coiled-coil region" evidence="7">
    <location>
        <begin position="634"/>
        <end position="719"/>
    </location>
</feature>
<evidence type="ECO:0000259" key="9">
    <source>
        <dbReference type="PROSITE" id="PS51316"/>
    </source>
</evidence>
<feature type="coiled-coil region" evidence="7">
    <location>
        <begin position="1872"/>
        <end position="1958"/>
    </location>
</feature>
<dbReference type="InterPro" id="IPR056273">
    <property type="entry name" value="CDK5RAP2_MYOME_CC"/>
</dbReference>
<dbReference type="GO" id="GO:0060090">
    <property type="term" value="F:molecular adaptor activity"/>
    <property type="evidence" value="ECO:0007669"/>
    <property type="project" value="TreeGrafter"/>
</dbReference>
<dbReference type="Proteomes" id="UP000694380">
    <property type="component" value="Unplaced"/>
</dbReference>
<dbReference type="GO" id="GO:0090063">
    <property type="term" value="P:positive regulation of microtubule nucleation"/>
    <property type="evidence" value="ECO:0007669"/>
    <property type="project" value="TreeGrafter"/>
</dbReference>
<evidence type="ECO:0000256" key="4">
    <source>
        <dbReference type="ARBA" id="ARBA00022553"/>
    </source>
</evidence>
<dbReference type="Ensembl" id="ENSCPBT00000006124.1">
    <property type="protein sequence ID" value="ENSCPBP00000005032.1"/>
    <property type="gene ID" value="ENSCPBG00000003991.1"/>
</dbReference>
<evidence type="ECO:0000256" key="1">
    <source>
        <dbReference type="ARBA" id="ARBA00004245"/>
    </source>
</evidence>
<feature type="compositionally biased region" description="Low complexity" evidence="8">
    <location>
        <begin position="2079"/>
        <end position="2097"/>
    </location>
</feature>
<keyword evidence="7" id="KW-0175">Coiled coil</keyword>
<dbReference type="SMART" id="SM01148">
    <property type="entry name" value="DUF1220"/>
    <property type="match status" value="1"/>
</dbReference>
<evidence type="ECO:0000256" key="3">
    <source>
        <dbReference type="ARBA" id="ARBA00022490"/>
    </source>
</evidence>
<feature type="compositionally biased region" description="Low complexity" evidence="8">
    <location>
        <begin position="1671"/>
        <end position="1691"/>
    </location>
</feature>
<feature type="region of interest" description="Disordered" evidence="8">
    <location>
        <begin position="1014"/>
        <end position="1050"/>
    </location>
</feature>
<evidence type="ECO:0000256" key="7">
    <source>
        <dbReference type="SAM" id="Coils"/>
    </source>
</evidence>
<feature type="coiled-coil region" evidence="7">
    <location>
        <begin position="2226"/>
        <end position="2260"/>
    </location>
</feature>
<dbReference type="InterPro" id="IPR012943">
    <property type="entry name" value="Cnn_1N"/>
</dbReference>
<evidence type="ECO:0000313" key="10">
    <source>
        <dbReference type="Ensembl" id="ENSCPBP00000005032.1"/>
    </source>
</evidence>
<keyword evidence="11" id="KW-1185">Reference proteome</keyword>
<dbReference type="GO" id="GO:0005813">
    <property type="term" value="C:centrosome"/>
    <property type="evidence" value="ECO:0007669"/>
    <property type="project" value="TreeGrafter"/>
</dbReference>
<reference evidence="10" key="2">
    <citation type="submission" date="2025-09" db="UniProtKB">
        <authorList>
            <consortium name="Ensembl"/>
        </authorList>
    </citation>
    <scope>IDENTIFICATION</scope>
</reference>
<dbReference type="InterPro" id="IPR052593">
    <property type="entry name" value="MT-associated_AKAP9-binding"/>
</dbReference>
<feature type="coiled-coil region" evidence="7">
    <location>
        <begin position="1382"/>
        <end position="1409"/>
    </location>
</feature>
<feature type="compositionally biased region" description="Low complexity" evidence="8">
    <location>
        <begin position="2111"/>
        <end position="2128"/>
    </location>
</feature>
<feature type="coiled-coil region" evidence="7">
    <location>
        <begin position="327"/>
        <end position="382"/>
    </location>
</feature>
<feature type="compositionally biased region" description="Low complexity" evidence="8">
    <location>
        <begin position="1615"/>
        <end position="1632"/>
    </location>
</feature>
<comment type="subcellular location">
    <subcellularLocation>
        <location evidence="1">Cytoplasm</location>
        <location evidence="1">Cytoskeleton</location>
    </subcellularLocation>
    <subcellularLocation>
        <location evidence="2">Golgi apparatus</location>
    </subcellularLocation>
</comment>
<dbReference type="PANTHER" id="PTHR46501">
    <property type="entry name" value="MYOMEGALIN"/>
    <property type="match status" value="1"/>
</dbReference>
<evidence type="ECO:0000256" key="5">
    <source>
        <dbReference type="ARBA" id="ARBA00023034"/>
    </source>
</evidence>
<feature type="coiled-coil region" evidence="7">
    <location>
        <begin position="441"/>
        <end position="605"/>
    </location>
</feature>
<feature type="compositionally biased region" description="Polar residues" evidence="8">
    <location>
        <begin position="1648"/>
        <end position="1659"/>
    </location>
</feature>
<dbReference type="PANTHER" id="PTHR46501:SF2">
    <property type="entry name" value="MYOMEGALIN"/>
    <property type="match status" value="1"/>
</dbReference>
<feature type="region of interest" description="Disordered" evidence="8">
    <location>
        <begin position="1140"/>
        <end position="1166"/>
    </location>
</feature>
<feature type="coiled-coil region" evidence="7">
    <location>
        <begin position="96"/>
        <end position="285"/>
    </location>
</feature>
<evidence type="ECO:0000256" key="2">
    <source>
        <dbReference type="ARBA" id="ARBA00004555"/>
    </source>
</evidence>
<dbReference type="Pfam" id="PF07989">
    <property type="entry name" value="Cnn_1N"/>
    <property type="match status" value="1"/>
</dbReference>
<feature type="coiled-coil region" evidence="7">
    <location>
        <begin position="828"/>
        <end position="963"/>
    </location>
</feature>
<keyword evidence="6" id="KW-0206">Cytoskeleton</keyword>
<evidence type="ECO:0000256" key="6">
    <source>
        <dbReference type="ARBA" id="ARBA00023212"/>
    </source>
</evidence>
<feature type="region of interest" description="Disordered" evidence="8">
    <location>
        <begin position="1214"/>
        <end position="1234"/>
    </location>
</feature>